<evidence type="ECO:0000256" key="5">
    <source>
        <dbReference type="ARBA" id="ARBA00011895"/>
    </source>
</evidence>
<keyword evidence="12 15" id="KW-0460">Magnesium</keyword>
<evidence type="ECO:0000313" key="17">
    <source>
        <dbReference type="EMBL" id="MEK9502102.1"/>
    </source>
</evidence>
<evidence type="ECO:0000256" key="6">
    <source>
        <dbReference type="ARBA" id="ARBA00022490"/>
    </source>
</evidence>
<feature type="domain" description="Phosphoribosyltransferase" evidence="16">
    <location>
        <begin position="24"/>
        <end position="170"/>
    </location>
</feature>
<comment type="catalytic activity">
    <reaction evidence="14">
        <text>IMP + diphosphate = hypoxanthine + 5-phospho-alpha-D-ribose 1-diphosphate</text>
        <dbReference type="Rhea" id="RHEA:17973"/>
        <dbReference type="ChEBI" id="CHEBI:17368"/>
        <dbReference type="ChEBI" id="CHEBI:33019"/>
        <dbReference type="ChEBI" id="CHEBI:58017"/>
        <dbReference type="ChEBI" id="CHEBI:58053"/>
        <dbReference type="EC" id="2.4.2.8"/>
    </reaction>
    <physiologicalReaction direction="right-to-left" evidence="14">
        <dbReference type="Rhea" id="RHEA:17975"/>
    </physiologicalReaction>
</comment>
<dbReference type="CDD" id="cd06223">
    <property type="entry name" value="PRTases_typeI"/>
    <property type="match status" value="1"/>
</dbReference>
<dbReference type="Pfam" id="PF00156">
    <property type="entry name" value="Pribosyltran"/>
    <property type="match status" value="1"/>
</dbReference>
<comment type="catalytic activity">
    <reaction evidence="13">
        <text>GMP + diphosphate = guanine + 5-phospho-alpha-D-ribose 1-diphosphate</text>
        <dbReference type="Rhea" id="RHEA:25424"/>
        <dbReference type="ChEBI" id="CHEBI:16235"/>
        <dbReference type="ChEBI" id="CHEBI:33019"/>
        <dbReference type="ChEBI" id="CHEBI:58017"/>
        <dbReference type="ChEBI" id="CHEBI:58115"/>
        <dbReference type="EC" id="2.4.2.8"/>
    </reaction>
    <physiologicalReaction direction="right-to-left" evidence="13">
        <dbReference type="Rhea" id="RHEA:25426"/>
    </physiologicalReaction>
</comment>
<dbReference type="EMBL" id="JBBHLI010000009">
    <property type="protein sequence ID" value="MEK9502102.1"/>
    <property type="molecule type" value="Genomic_DNA"/>
</dbReference>
<keyword evidence="6 15" id="KW-0963">Cytoplasm</keyword>
<dbReference type="Proteomes" id="UP001484239">
    <property type="component" value="Unassembled WGS sequence"/>
</dbReference>
<dbReference type="PANTHER" id="PTHR43340">
    <property type="entry name" value="HYPOXANTHINE-GUANINE PHOSPHORIBOSYLTRANSFERASE"/>
    <property type="match status" value="1"/>
</dbReference>
<evidence type="ECO:0000256" key="12">
    <source>
        <dbReference type="ARBA" id="ARBA00022842"/>
    </source>
</evidence>
<keyword evidence="9 15" id="KW-0479">Metal-binding</keyword>
<dbReference type="RefSeq" id="WP_405276721.1">
    <property type="nucleotide sequence ID" value="NZ_JBBHLI010000009.1"/>
</dbReference>
<keyword evidence="18" id="KW-1185">Reference proteome</keyword>
<keyword evidence="11 15" id="KW-0547">Nucleotide-binding</keyword>
<gene>
    <name evidence="17" type="primary">hpt</name>
    <name evidence="17" type="ORF">WI372_14005</name>
</gene>
<dbReference type="InterPro" id="IPR050408">
    <property type="entry name" value="HGPRT"/>
</dbReference>
<evidence type="ECO:0000256" key="9">
    <source>
        <dbReference type="ARBA" id="ARBA00022723"/>
    </source>
</evidence>
<evidence type="ECO:0000259" key="16">
    <source>
        <dbReference type="Pfam" id="PF00156"/>
    </source>
</evidence>
<evidence type="ECO:0000256" key="10">
    <source>
        <dbReference type="ARBA" id="ARBA00022726"/>
    </source>
</evidence>
<sequence length="184" mass="20575">MSTNLEASAGQLGGRDIRRVVYSEERIATRVREMADEITHHFGPDDDLLVVGLLKGSFVFLADLVRRIQRPLHVDFLVAASYGTGTVSTGDLKLLYDPEASLRDRSVVIVEDIIDSGHTLQRLVPLLREREPRSLDVCTLLHKRLVTLDPAARWVGFDAPSEFLVGYGLDHAEDFRHLPYVASL</sequence>
<keyword evidence="7 15" id="KW-0328">Glycosyltransferase</keyword>
<evidence type="ECO:0000256" key="3">
    <source>
        <dbReference type="ARBA" id="ARBA00004669"/>
    </source>
</evidence>
<dbReference type="PANTHER" id="PTHR43340:SF1">
    <property type="entry name" value="HYPOXANTHINE PHOSPHORIBOSYLTRANSFERASE"/>
    <property type="match status" value="1"/>
</dbReference>
<name>A0ABU9EDA9_9BACT</name>
<comment type="similarity">
    <text evidence="4 15">Belongs to the purine/pyrimidine phosphoribosyltransferase family.</text>
</comment>
<evidence type="ECO:0000256" key="7">
    <source>
        <dbReference type="ARBA" id="ARBA00022676"/>
    </source>
</evidence>
<keyword evidence="8 15" id="KW-0808">Transferase</keyword>
<dbReference type="InterPro" id="IPR029057">
    <property type="entry name" value="PRTase-like"/>
</dbReference>
<accession>A0ABU9EDA9</accession>
<evidence type="ECO:0000256" key="8">
    <source>
        <dbReference type="ARBA" id="ARBA00022679"/>
    </source>
</evidence>
<evidence type="ECO:0000256" key="1">
    <source>
        <dbReference type="ARBA" id="ARBA00001946"/>
    </source>
</evidence>
<dbReference type="SUPFAM" id="SSF53271">
    <property type="entry name" value="PRTase-like"/>
    <property type="match status" value="1"/>
</dbReference>
<protein>
    <recommendedName>
        <fullName evidence="5 15">Hypoxanthine phosphoribosyltransferase</fullName>
        <ecNumber evidence="5 15">2.4.2.8</ecNumber>
    </recommendedName>
</protein>
<evidence type="ECO:0000256" key="15">
    <source>
        <dbReference type="RuleBase" id="RU364099"/>
    </source>
</evidence>
<dbReference type="InterPro" id="IPR000836">
    <property type="entry name" value="PRTase_dom"/>
</dbReference>
<comment type="pathway">
    <text evidence="3 15">Purine metabolism; IMP biosynthesis via salvage pathway; IMP from hypoxanthine: step 1/1.</text>
</comment>
<evidence type="ECO:0000256" key="14">
    <source>
        <dbReference type="ARBA" id="ARBA00049402"/>
    </source>
</evidence>
<dbReference type="Gene3D" id="3.40.50.2020">
    <property type="match status" value="1"/>
</dbReference>
<evidence type="ECO:0000256" key="4">
    <source>
        <dbReference type="ARBA" id="ARBA00008391"/>
    </source>
</evidence>
<comment type="caution">
    <text evidence="17">The sequence shown here is derived from an EMBL/GenBank/DDBJ whole genome shotgun (WGS) entry which is preliminary data.</text>
</comment>
<proteinExistence type="inferred from homology"/>
<dbReference type="InterPro" id="IPR005904">
    <property type="entry name" value="Hxn_phspho_trans"/>
</dbReference>
<evidence type="ECO:0000256" key="13">
    <source>
        <dbReference type="ARBA" id="ARBA00048811"/>
    </source>
</evidence>
<reference evidence="17 18" key="1">
    <citation type="submission" date="2024-02" db="EMBL/GenBank/DDBJ databases">
        <title>A novel Gemmatimonadota bacterium.</title>
        <authorList>
            <person name="Du Z.-J."/>
            <person name="Ye Y.-Q."/>
        </authorList>
    </citation>
    <scope>NUCLEOTIDE SEQUENCE [LARGE SCALE GENOMIC DNA]</scope>
    <source>
        <strain evidence="17 18">DH-20</strain>
    </source>
</reference>
<comment type="subcellular location">
    <subcellularLocation>
        <location evidence="2 15">Cytoplasm</location>
    </subcellularLocation>
</comment>
<organism evidence="17 18">
    <name type="scientific">Gaopeijia maritima</name>
    <dbReference type="NCBI Taxonomy" id="3119007"/>
    <lineage>
        <taxon>Bacteria</taxon>
        <taxon>Pseudomonadati</taxon>
        <taxon>Gemmatimonadota</taxon>
        <taxon>Longimicrobiia</taxon>
        <taxon>Gaopeijiales</taxon>
        <taxon>Gaopeijiaceae</taxon>
        <taxon>Gaopeijia</taxon>
    </lineage>
</organism>
<evidence type="ECO:0000256" key="11">
    <source>
        <dbReference type="ARBA" id="ARBA00022741"/>
    </source>
</evidence>
<dbReference type="EC" id="2.4.2.8" evidence="5 15"/>
<evidence type="ECO:0000313" key="18">
    <source>
        <dbReference type="Proteomes" id="UP001484239"/>
    </source>
</evidence>
<comment type="cofactor">
    <cofactor evidence="1 15">
        <name>Mg(2+)</name>
        <dbReference type="ChEBI" id="CHEBI:18420"/>
    </cofactor>
</comment>
<evidence type="ECO:0000256" key="2">
    <source>
        <dbReference type="ARBA" id="ARBA00004496"/>
    </source>
</evidence>
<dbReference type="GO" id="GO:0016757">
    <property type="term" value="F:glycosyltransferase activity"/>
    <property type="evidence" value="ECO:0007669"/>
    <property type="project" value="UniProtKB-KW"/>
</dbReference>
<dbReference type="NCBIfam" id="TIGR01203">
    <property type="entry name" value="HGPRTase"/>
    <property type="match status" value="1"/>
</dbReference>
<keyword evidence="10 15" id="KW-0660">Purine salvage</keyword>